<dbReference type="PANTHER" id="PTHR43784:SF2">
    <property type="entry name" value="GDSL-LIKE LIPASE_ACYLHYDROLASE, PUTATIVE (AFU_ORTHOLOGUE AFUA_2G00820)-RELATED"/>
    <property type="match status" value="1"/>
</dbReference>
<dbReference type="CDD" id="cd00229">
    <property type="entry name" value="SGNH_hydrolase"/>
    <property type="match status" value="1"/>
</dbReference>
<protein>
    <submittedName>
        <fullName evidence="3">SGNH/GDSL hydrolase family protein</fullName>
    </submittedName>
</protein>
<dbReference type="InterPro" id="IPR036514">
    <property type="entry name" value="SGNH_hydro_sf"/>
</dbReference>
<proteinExistence type="predicted"/>
<sequence length="398" mass="44216">MGEHQTAERNEGKIMEQYTSATLISSAANFIMDREETFTHTYRTYVKLRENGPLKLRFWHSNAVDSTWDKGEIARAGMAGGPWVIEAAFIADGGKEPDGTVESGTQVAVTFGTSRSREVAPGETFWSDDVSIDLPEGHFLAFTWTIRTEQAGKSVPFNVEQMLVTAYDAPGNHANEESAGSFTLSDNMQVLPAFIGYEKQVDKRLLFFGDSITQGVRTAKDGYEYWAARIGEGLGAQYGAWNIGAGWARAYDAATNTAWLNKLKQQQGLSNQETQIVLALGVNDLDIGERSAEQLLSDLQSIISVLKEQDASTEIILFTVPPFNFVEQREQEWRKVNETIRTASLPGVSRVFDIAAILSQPAPNEHQEKREYMSNQDDPHPNGLAGKTVAEAFLQWYR</sequence>
<dbReference type="SUPFAM" id="SSF52266">
    <property type="entry name" value="SGNH hydrolase"/>
    <property type="match status" value="1"/>
</dbReference>
<dbReference type="InterPro" id="IPR013830">
    <property type="entry name" value="SGNH_hydro"/>
</dbReference>
<dbReference type="Proteomes" id="UP001597262">
    <property type="component" value="Unassembled WGS sequence"/>
</dbReference>
<dbReference type="Gene3D" id="3.40.50.1110">
    <property type="entry name" value="SGNH hydrolase"/>
    <property type="match status" value="1"/>
</dbReference>
<feature type="region of interest" description="Disordered" evidence="1">
    <location>
        <begin position="363"/>
        <end position="383"/>
    </location>
</feature>
<feature type="domain" description="SGNH hydrolase-type esterase" evidence="2">
    <location>
        <begin position="207"/>
        <end position="382"/>
    </location>
</feature>
<comment type="caution">
    <text evidence="3">The sequence shown here is derived from an EMBL/GenBank/DDBJ whole genome shotgun (WGS) entry which is preliminary data.</text>
</comment>
<evidence type="ECO:0000313" key="4">
    <source>
        <dbReference type="Proteomes" id="UP001597262"/>
    </source>
</evidence>
<keyword evidence="4" id="KW-1185">Reference proteome</keyword>
<dbReference type="InterPro" id="IPR053140">
    <property type="entry name" value="GDSL_Rv0518-like"/>
</dbReference>
<feature type="compositionally biased region" description="Basic and acidic residues" evidence="1">
    <location>
        <begin position="365"/>
        <end position="380"/>
    </location>
</feature>
<keyword evidence="3" id="KW-0378">Hydrolase</keyword>
<name>A0ABW3RT09_9BACL</name>
<dbReference type="EMBL" id="JBHTLM010000001">
    <property type="protein sequence ID" value="MFD1175076.1"/>
    <property type="molecule type" value="Genomic_DNA"/>
</dbReference>
<gene>
    <name evidence="3" type="ORF">ACFQ3W_01970</name>
</gene>
<organism evidence="3 4">
    <name type="scientific">Paenibacillus puldeungensis</name>
    <dbReference type="NCBI Taxonomy" id="696536"/>
    <lineage>
        <taxon>Bacteria</taxon>
        <taxon>Bacillati</taxon>
        <taxon>Bacillota</taxon>
        <taxon>Bacilli</taxon>
        <taxon>Bacillales</taxon>
        <taxon>Paenibacillaceae</taxon>
        <taxon>Paenibacillus</taxon>
    </lineage>
</organism>
<evidence type="ECO:0000259" key="2">
    <source>
        <dbReference type="Pfam" id="PF13472"/>
    </source>
</evidence>
<dbReference type="GO" id="GO:0016787">
    <property type="term" value="F:hydrolase activity"/>
    <property type="evidence" value="ECO:0007669"/>
    <property type="project" value="UniProtKB-KW"/>
</dbReference>
<dbReference type="PANTHER" id="PTHR43784">
    <property type="entry name" value="GDSL-LIKE LIPASE/ACYLHYDROLASE, PUTATIVE (AFU_ORTHOLOGUE AFUA_2G00820)-RELATED"/>
    <property type="match status" value="1"/>
</dbReference>
<dbReference type="Pfam" id="PF13472">
    <property type="entry name" value="Lipase_GDSL_2"/>
    <property type="match status" value="1"/>
</dbReference>
<evidence type="ECO:0000313" key="3">
    <source>
        <dbReference type="EMBL" id="MFD1175076.1"/>
    </source>
</evidence>
<reference evidence="4" key="1">
    <citation type="journal article" date="2019" name="Int. J. Syst. Evol. Microbiol.">
        <title>The Global Catalogue of Microorganisms (GCM) 10K type strain sequencing project: providing services to taxonomists for standard genome sequencing and annotation.</title>
        <authorList>
            <consortium name="The Broad Institute Genomics Platform"/>
            <consortium name="The Broad Institute Genome Sequencing Center for Infectious Disease"/>
            <person name="Wu L."/>
            <person name="Ma J."/>
        </authorList>
    </citation>
    <scope>NUCLEOTIDE SEQUENCE [LARGE SCALE GENOMIC DNA]</scope>
    <source>
        <strain evidence="4">CCUG 59189</strain>
    </source>
</reference>
<accession>A0ABW3RT09</accession>
<evidence type="ECO:0000256" key="1">
    <source>
        <dbReference type="SAM" id="MobiDB-lite"/>
    </source>
</evidence>
<dbReference type="RefSeq" id="WP_379316059.1">
    <property type="nucleotide sequence ID" value="NZ_JBHTLM010000001.1"/>
</dbReference>